<keyword evidence="2" id="KW-1185">Reference proteome</keyword>
<protein>
    <submittedName>
        <fullName evidence="1">Peroxidase 53</fullName>
    </submittedName>
</protein>
<keyword evidence="1" id="KW-0575">Peroxidase</keyword>
<reference evidence="2" key="1">
    <citation type="journal article" date="2023" name="Hortic. Res.">
        <title>A chromosome-level phased genome enabling allele-level studies in sweet orange: a case study on citrus Huanglongbing tolerance.</title>
        <authorList>
            <person name="Wu B."/>
            <person name="Yu Q."/>
            <person name="Deng Z."/>
            <person name="Duan Y."/>
            <person name="Luo F."/>
            <person name="Gmitter F. Jr."/>
        </authorList>
    </citation>
    <scope>NUCLEOTIDE SEQUENCE [LARGE SCALE GENOMIC DNA]</scope>
    <source>
        <strain evidence="2">cv. Valencia</strain>
    </source>
</reference>
<keyword evidence="1" id="KW-0560">Oxidoreductase</keyword>
<comment type="caution">
    <text evidence="1">The sequence shown here is derived from an EMBL/GenBank/DDBJ whole genome shotgun (WGS) entry which is preliminary data.</text>
</comment>
<gene>
    <name evidence="1" type="ORF">KPL71_002977</name>
</gene>
<evidence type="ECO:0000313" key="1">
    <source>
        <dbReference type="EMBL" id="KAH9789341.1"/>
    </source>
</evidence>
<name>A0ACB8MUQ3_CITSI</name>
<dbReference type="Proteomes" id="UP000829398">
    <property type="component" value="Chromosome 2"/>
</dbReference>
<proteinExistence type="predicted"/>
<dbReference type="EMBL" id="CM039171">
    <property type="protein sequence ID" value="KAH9789341.1"/>
    <property type="molecule type" value="Genomic_DNA"/>
</dbReference>
<organism evidence="1 2">
    <name type="scientific">Citrus sinensis</name>
    <name type="common">Sweet orange</name>
    <name type="synonym">Citrus aurantium var. sinensis</name>
    <dbReference type="NCBI Taxonomy" id="2711"/>
    <lineage>
        <taxon>Eukaryota</taxon>
        <taxon>Viridiplantae</taxon>
        <taxon>Streptophyta</taxon>
        <taxon>Embryophyta</taxon>
        <taxon>Tracheophyta</taxon>
        <taxon>Spermatophyta</taxon>
        <taxon>Magnoliopsida</taxon>
        <taxon>eudicotyledons</taxon>
        <taxon>Gunneridae</taxon>
        <taxon>Pentapetalae</taxon>
        <taxon>rosids</taxon>
        <taxon>malvids</taxon>
        <taxon>Sapindales</taxon>
        <taxon>Rutaceae</taxon>
        <taxon>Aurantioideae</taxon>
        <taxon>Citrus</taxon>
    </lineage>
</organism>
<evidence type="ECO:0000313" key="2">
    <source>
        <dbReference type="Proteomes" id="UP000829398"/>
    </source>
</evidence>
<accession>A0ACB8MUQ3</accession>
<sequence>MATLRYLLAAALVVAIALEGSSPSQAQLSPFFYSSTCPNVTNIIRGVLQKAFLSDIRIGASLIRLHFHDCFVNGCDASVLLDNTTTIDSEKFAAPNNNSARGFEVIDQMKAAVEKACPRVVSCADILTIAAEQSVALSGGPSWTNLLGRRDSRTANRTLANQNLPSPFDTLDRLKASFRNVGLNDNFDLVALSEHV</sequence>